<dbReference type="Pfam" id="PF08459">
    <property type="entry name" value="UvrC_RNaseH_dom"/>
    <property type="match status" value="1"/>
</dbReference>
<dbReference type="SUPFAM" id="SSF47781">
    <property type="entry name" value="RuvA domain 2-like"/>
    <property type="match status" value="1"/>
</dbReference>
<dbReference type="Gene3D" id="1.10.150.20">
    <property type="entry name" value="5' to 3' exonuclease, C-terminal subdomain"/>
    <property type="match status" value="1"/>
</dbReference>
<dbReference type="PANTHER" id="PTHR30562">
    <property type="entry name" value="UVRC/OXIDOREDUCTASE"/>
    <property type="match status" value="1"/>
</dbReference>
<dbReference type="EMBL" id="BSUO01000001">
    <property type="protein sequence ID" value="GMA39479.1"/>
    <property type="molecule type" value="Genomic_DNA"/>
</dbReference>
<dbReference type="InterPro" id="IPR050066">
    <property type="entry name" value="UvrABC_protein_C"/>
</dbReference>
<comment type="caution">
    <text evidence="3">The sequence shown here is derived from an EMBL/GenBank/DDBJ whole genome shotgun (WGS) entry which is preliminary data.</text>
</comment>
<gene>
    <name evidence="3" type="ORF">GCM10025883_15240</name>
</gene>
<name>A0ABQ6IRX4_9MICO</name>
<proteinExistence type="predicted"/>
<dbReference type="Pfam" id="PF14520">
    <property type="entry name" value="HHH_5"/>
    <property type="match status" value="1"/>
</dbReference>
<keyword evidence="4" id="KW-1185">Reference proteome</keyword>
<feature type="compositionally biased region" description="Pro residues" evidence="1">
    <location>
        <begin position="384"/>
        <end position="393"/>
    </location>
</feature>
<feature type="compositionally biased region" description="Polar residues" evidence="1">
    <location>
        <begin position="170"/>
        <end position="184"/>
    </location>
</feature>
<protein>
    <recommendedName>
        <fullName evidence="2">UvrC family homology region profile domain-containing protein</fullName>
    </recommendedName>
</protein>
<dbReference type="Proteomes" id="UP001157126">
    <property type="component" value="Unassembled WGS sequence"/>
</dbReference>
<reference evidence="4" key="1">
    <citation type="journal article" date="2019" name="Int. J. Syst. Evol. Microbiol.">
        <title>The Global Catalogue of Microorganisms (GCM) 10K type strain sequencing project: providing services to taxonomists for standard genome sequencing and annotation.</title>
        <authorList>
            <consortium name="The Broad Institute Genomics Platform"/>
            <consortium name="The Broad Institute Genome Sequencing Center for Infectious Disease"/>
            <person name="Wu L."/>
            <person name="Ma J."/>
        </authorList>
    </citation>
    <scope>NUCLEOTIDE SEQUENCE [LARGE SCALE GENOMIC DNA]</scope>
    <source>
        <strain evidence="4">NBRC 113072</strain>
    </source>
</reference>
<dbReference type="InterPro" id="IPR001162">
    <property type="entry name" value="UvrC_RNase_H_dom"/>
</dbReference>
<dbReference type="Pfam" id="PF22920">
    <property type="entry name" value="UvrC_RNaseH"/>
    <property type="match status" value="1"/>
</dbReference>
<dbReference type="InterPro" id="IPR010994">
    <property type="entry name" value="RuvA_2-like"/>
</dbReference>
<evidence type="ECO:0000313" key="3">
    <source>
        <dbReference type="EMBL" id="GMA39479.1"/>
    </source>
</evidence>
<dbReference type="PANTHER" id="PTHR30562:SF1">
    <property type="entry name" value="UVRABC SYSTEM PROTEIN C"/>
    <property type="match status" value="1"/>
</dbReference>
<organism evidence="3 4">
    <name type="scientific">Mobilicoccus caccae</name>
    <dbReference type="NCBI Taxonomy" id="1859295"/>
    <lineage>
        <taxon>Bacteria</taxon>
        <taxon>Bacillati</taxon>
        <taxon>Actinomycetota</taxon>
        <taxon>Actinomycetes</taxon>
        <taxon>Micrococcales</taxon>
        <taxon>Dermatophilaceae</taxon>
        <taxon>Mobilicoccus</taxon>
    </lineage>
</organism>
<evidence type="ECO:0000313" key="4">
    <source>
        <dbReference type="Proteomes" id="UP001157126"/>
    </source>
</evidence>
<dbReference type="NCBIfam" id="NF001824">
    <property type="entry name" value="PRK00558.1-5"/>
    <property type="match status" value="1"/>
</dbReference>
<dbReference type="SMART" id="SM00278">
    <property type="entry name" value="HhH1"/>
    <property type="match status" value="2"/>
</dbReference>
<dbReference type="PROSITE" id="PS50165">
    <property type="entry name" value="UVRC"/>
    <property type="match status" value="1"/>
</dbReference>
<accession>A0ABQ6IRX4</accession>
<dbReference type="Gene3D" id="3.30.420.340">
    <property type="entry name" value="UvrC, RNAse H endonuclease domain"/>
    <property type="match status" value="1"/>
</dbReference>
<evidence type="ECO:0000259" key="2">
    <source>
        <dbReference type="PROSITE" id="PS50165"/>
    </source>
</evidence>
<sequence>MPREVLVSVAPREVDVFAQWLTTRRGSAVDVRIPRRGDKRALMETVTRNATQALGRHKVARAGDLTARSKALEELQEFLDLDEAPLRIECYDVSHVQGTNVVASMVVFEDGLPRKSEYRRFIARGEGTGTDGRLRGADGAALHDAAAMAEVLRRRFRRLRTTESERAEQAESTQPSERSAQAGRSGQIEPGEDQGTPAGIDPETGRPKRFAYAPQLVVVDGGLPQVEAAADVLTDLGFTDVAVVGLAKRLEEVWVPGEAFPVVLPRTSEGLFLLQRLRDEAHRFAITFHRQRRSKAMTASELDAVPGLGPSRRAALLARFGSVKKIRQASMEEIREVQGIGPALAETIVTRLGANAPAPAVDMLTGEVLEAAPTRHDGAGAQPDAPPPAQERP</sequence>
<dbReference type="InterPro" id="IPR003583">
    <property type="entry name" value="Hlx-hairpin-Hlx_DNA-bd_motif"/>
</dbReference>
<feature type="region of interest" description="Disordered" evidence="1">
    <location>
        <begin position="372"/>
        <end position="393"/>
    </location>
</feature>
<dbReference type="InterPro" id="IPR038476">
    <property type="entry name" value="UvrC_RNase_H_dom_sf"/>
</dbReference>
<feature type="domain" description="UvrC family homology region profile" evidence="2">
    <location>
        <begin position="1"/>
        <end position="233"/>
    </location>
</feature>
<evidence type="ECO:0000256" key="1">
    <source>
        <dbReference type="SAM" id="MobiDB-lite"/>
    </source>
</evidence>
<feature type="region of interest" description="Disordered" evidence="1">
    <location>
        <begin position="162"/>
        <end position="206"/>
    </location>
</feature>